<comment type="caution">
    <text evidence="1">The sequence shown here is derived from an EMBL/GenBank/DDBJ whole genome shotgun (WGS) entry which is preliminary data.</text>
</comment>
<reference evidence="1" key="1">
    <citation type="journal article" date="2015" name="Nature">
        <title>Complex archaea that bridge the gap between prokaryotes and eukaryotes.</title>
        <authorList>
            <person name="Spang A."/>
            <person name="Saw J.H."/>
            <person name="Jorgensen S.L."/>
            <person name="Zaremba-Niedzwiedzka K."/>
            <person name="Martijn J."/>
            <person name="Lind A.E."/>
            <person name="van Eijk R."/>
            <person name="Schleper C."/>
            <person name="Guy L."/>
            <person name="Ettema T.J."/>
        </authorList>
    </citation>
    <scope>NUCLEOTIDE SEQUENCE</scope>
</reference>
<sequence length="138" mass="16996">MTIETVKVDDIKNSFKEYMSERVQVRFGLMSKPLEVLRRAKVQTESEDYGDRLAFALETWIHAMPGKRFREYKEWPKDWWQAFRERWFPIWWLKKYPIKTDFIEIDIQQYLAVCPHIQDDEQKEHLDWLAYEFDKGRS</sequence>
<dbReference type="EMBL" id="LAZR01016519">
    <property type="protein sequence ID" value="KKM04158.1"/>
    <property type="molecule type" value="Genomic_DNA"/>
</dbReference>
<proteinExistence type="predicted"/>
<protein>
    <submittedName>
        <fullName evidence="1">Uncharacterized protein</fullName>
    </submittedName>
</protein>
<name>A0A0F9JZ27_9ZZZZ</name>
<organism evidence="1">
    <name type="scientific">marine sediment metagenome</name>
    <dbReference type="NCBI Taxonomy" id="412755"/>
    <lineage>
        <taxon>unclassified sequences</taxon>
        <taxon>metagenomes</taxon>
        <taxon>ecological metagenomes</taxon>
    </lineage>
</organism>
<evidence type="ECO:0000313" key="1">
    <source>
        <dbReference type="EMBL" id="KKM04158.1"/>
    </source>
</evidence>
<gene>
    <name evidence="1" type="ORF">LCGC14_1767100</name>
</gene>
<dbReference type="AlphaFoldDB" id="A0A0F9JZ27"/>
<accession>A0A0F9JZ27</accession>